<name>A0ABW6K966_9BACI</name>
<dbReference type="Pfam" id="PF00326">
    <property type="entry name" value="Peptidase_S9"/>
    <property type="match status" value="1"/>
</dbReference>
<evidence type="ECO:0000313" key="4">
    <source>
        <dbReference type="EMBL" id="MFE8700284.1"/>
    </source>
</evidence>
<dbReference type="Gene3D" id="2.120.10.30">
    <property type="entry name" value="TolB, C-terminal domain"/>
    <property type="match status" value="2"/>
</dbReference>
<evidence type="ECO:0000259" key="3">
    <source>
        <dbReference type="Pfam" id="PF00326"/>
    </source>
</evidence>
<dbReference type="Pfam" id="PF07676">
    <property type="entry name" value="PD40"/>
    <property type="match status" value="3"/>
</dbReference>
<dbReference type="InterPro" id="IPR011659">
    <property type="entry name" value="WD40"/>
</dbReference>
<keyword evidence="5" id="KW-1185">Reference proteome</keyword>
<sequence length="663" mass="75062">MQATRNIKSDDLFKLKSVADPQLAANGKDLIYVETLISEEKNDYVSNLFYINVTEKSKAVQWTFGEHRNHSPRWSPNGQQIAFVSNRSGKNQIYVLNNNGGEAQPITNCVNGASNPVWSPDGTKLAFNVSLGKEEDLYSKEEKKDEKNKKLTPLEVDKMKYKSDAVGFYNGKFKQVAIVDLVSGEMELLTEGESDYHLQSWSPDGRHLAVTADLSEDLDFSFLNDLYLLDVQTKQLQKITNGTGYFGNATWSPNGKYIGLIGHEREFANATLSKIWVFDVEENELKCLTSDSELLVGDFAIGDFQQGTVSPGLLWSEDNNSFYFLATDHGNTVVYYGALSGELYPALLDQQHVYGLTTGGNVNTAVVAVSKPTLPGELFLLDVPTGDLQQLTFTNEAFTKEVKLAGVEEIEFKSKDDWDLHGWLMKPANYQEGEKYPLILEIHGGPHAMYANTYFHEFQTLAAQGYAVLFINPRGSHGYGQKFVDAVRGDYGGRDYADLMEAVDYVLENFDFIDESRLGVTGGSYGGFMTNWIVGHTNRFKAAVTQRSISNWISFYGVSDIGYYFNEWQIKAELEDIETLWKHSPLKYVNEVETPLLILHSEKDYRCPIEQAEQLYIALKHRKKETKFVRFPESNHELSRSGKPNLRIDRLNYIANWFNEYIK</sequence>
<dbReference type="InterPro" id="IPR001375">
    <property type="entry name" value="Peptidase_S9_cat"/>
</dbReference>
<keyword evidence="2" id="KW-0720">Serine protease</keyword>
<dbReference type="SUPFAM" id="SSF82171">
    <property type="entry name" value="DPP6 N-terminal domain-like"/>
    <property type="match status" value="1"/>
</dbReference>
<evidence type="ECO:0000256" key="2">
    <source>
        <dbReference type="ARBA" id="ARBA00022825"/>
    </source>
</evidence>
<evidence type="ECO:0000256" key="1">
    <source>
        <dbReference type="ARBA" id="ARBA00022801"/>
    </source>
</evidence>
<feature type="domain" description="Peptidase S9 prolyl oligopeptidase catalytic" evidence="3">
    <location>
        <begin position="454"/>
        <end position="663"/>
    </location>
</feature>
<protein>
    <submittedName>
        <fullName evidence="4">S9 family peptidase</fullName>
    </submittedName>
</protein>
<reference evidence="4 5" key="1">
    <citation type="submission" date="2024-08" db="EMBL/GenBank/DDBJ databases">
        <title>Two novel Cytobacillus novel species.</title>
        <authorList>
            <person name="Liu G."/>
        </authorList>
    </citation>
    <scope>NUCLEOTIDE SEQUENCE [LARGE SCALE GENOMIC DNA]</scope>
    <source>
        <strain evidence="4 5">FJAT-54145</strain>
    </source>
</reference>
<dbReference type="RefSeq" id="WP_389359316.1">
    <property type="nucleotide sequence ID" value="NZ_JBIACK010000002.1"/>
</dbReference>
<gene>
    <name evidence="4" type="ORF">ACFYKX_06655</name>
</gene>
<proteinExistence type="predicted"/>
<dbReference type="Gene3D" id="3.40.50.1820">
    <property type="entry name" value="alpha/beta hydrolase"/>
    <property type="match status" value="1"/>
</dbReference>
<dbReference type="SUPFAM" id="SSF53474">
    <property type="entry name" value="alpha/beta-Hydrolases"/>
    <property type="match status" value="1"/>
</dbReference>
<dbReference type="EMBL" id="JBIACK010000002">
    <property type="protein sequence ID" value="MFE8700284.1"/>
    <property type="molecule type" value="Genomic_DNA"/>
</dbReference>
<dbReference type="PANTHER" id="PTHR42776:SF27">
    <property type="entry name" value="DIPEPTIDYL PEPTIDASE FAMILY MEMBER 6"/>
    <property type="match status" value="1"/>
</dbReference>
<keyword evidence="2" id="KW-0645">Protease</keyword>
<comment type="caution">
    <text evidence="4">The sequence shown here is derived from an EMBL/GenBank/DDBJ whole genome shotgun (WGS) entry which is preliminary data.</text>
</comment>
<dbReference type="InterPro" id="IPR029058">
    <property type="entry name" value="AB_hydrolase_fold"/>
</dbReference>
<keyword evidence="1" id="KW-0378">Hydrolase</keyword>
<dbReference type="PANTHER" id="PTHR42776">
    <property type="entry name" value="SERINE PEPTIDASE S9 FAMILY MEMBER"/>
    <property type="match status" value="1"/>
</dbReference>
<dbReference type="Proteomes" id="UP001601059">
    <property type="component" value="Unassembled WGS sequence"/>
</dbReference>
<evidence type="ECO:0000313" key="5">
    <source>
        <dbReference type="Proteomes" id="UP001601059"/>
    </source>
</evidence>
<dbReference type="InterPro" id="IPR011042">
    <property type="entry name" value="6-blade_b-propeller_TolB-like"/>
</dbReference>
<organism evidence="4 5">
    <name type="scientific">Cytobacillus spartinae</name>
    <dbReference type="NCBI Taxonomy" id="3299023"/>
    <lineage>
        <taxon>Bacteria</taxon>
        <taxon>Bacillati</taxon>
        <taxon>Bacillota</taxon>
        <taxon>Bacilli</taxon>
        <taxon>Bacillales</taxon>
        <taxon>Bacillaceae</taxon>
        <taxon>Cytobacillus</taxon>
    </lineage>
</organism>
<accession>A0ABW6K966</accession>